<dbReference type="AlphaFoldDB" id="A0A429ZMJ1"/>
<reference evidence="2 4" key="1">
    <citation type="submission" date="2017-05" db="EMBL/GenBank/DDBJ databases">
        <title>Vagococcus spp. assemblies.</title>
        <authorList>
            <person name="Gulvik C.A."/>
        </authorList>
    </citation>
    <scope>NUCLEOTIDE SEQUENCE [LARGE SCALE GENOMIC DNA]</scope>
    <source>
        <strain evidence="2 4">SS1995</strain>
    </source>
</reference>
<evidence type="ECO:0000313" key="2">
    <source>
        <dbReference type="EMBL" id="RST94911.1"/>
    </source>
</evidence>
<accession>A0A429ZMJ1</accession>
<feature type="non-terminal residue" evidence="2">
    <location>
        <position position="1"/>
    </location>
</feature>
<gene>
    <name evidence="3" type="ORF">CBF37_11405</name>
    <name evidence="2" type="ORF">CBF37_11555</name>
</gene>
<comment type="caution">
    <text evidence="2">The sequence shown here is derived from an EMBL/GenBank/DDBJ whole genome shotgun (WGS) entry which is preliminary data.</text>
</comment>
<evidence type="ECO:0000313" key="3">
    <source>
        <dbReference type="EMBL" id="RST95509.1"/>
    </source>
</evidence>
<feature type="domain" description="Integrase catalytic" evidence="1">
    <location>
        <begin position="1"/>
        <end position="27"/>
    </location>
</feature>
<dbReference type="EMBL" id="NGJS01000037">
    <property type="protein sequence ID" value="RST94911.1"/>
    <property type="molecule type" value="Genomic_DNA"/>
</dbReference>
<sequence length="29" mass="3684">NFINYYNKERIQQKYDYLSPIDYRKKVIA</sequence>
<evidence type="ECO:0000313" key="4">
    <source>
        <dbReference type="Proteomes" id="UP000287857"/>
    </source>
</evidence>
<dbReference type="GO" id="GO:0015074">
    <property type="term" value="P:DNA integration"/>
    <property type="evidence" value="ECO:0007669"/>
    <property type="project" value="InterPro"/>
</dbReference>
<dbReference type="InterPro" id="IPR001584">
    <property type="entry name" value="Integrase_cat-core"/>
</dbReference>
<organism evidence="2 4">
    <name type="scientific">Vagococcus vulneris</name>
    <dbReference type="NCBI Taxonomy" id="1977869"/>
    <lineage>
        <taxon>Bacteria</taxon>
        <taxon>Bacillati</taxon>
        <taxon>Bacillota</taxon>
        <taxon>Bacilli</taxon>
        <taxon>Lactobacillales</taxon>
        <taxon>Enterococcaceae</taxon>
        <taxon>Vagococcus</taxon>
    </lineage>
</organism>
<dbReference type="Proteomes" id="UP000287857">
    <property type="component" value="Unassembled WGS sequence"/>
</dbReference>
<keyword evidence="4" id="KW-1185">Reference proteome</keyword>
<proteinExistence type="predicted"/>
<evidence type="ECO:0000259" key="1">
    <source>
        <dbReference type="Pfam" id="PF13333"/>
    </source>
</evidence>
<protein>
    <recommendedName>
        <fullName evidence="1">Integrase catalytic domain-containing protein</fullName>
    </recommendedName>
</protein>
<dbReference type="Pfam" id="PF13333">
    <property type="entry name" value="rve_2"/>
    <property type="match status" value="1"/>
</dbReference>
<name>A0A429ZMJ1_9ENTE</name>
<dbReference type="EMBL" id="NGJS01000032">
    <property type="protein sequence ID" value="RST95509.1"/>
    <property type="molecule type" value="Genomic_DNA"/>
</dbReference>